<proteinExistence type="predicted"/>
<evidence type="ECO:0000313" key="3">
    <source>
        <dbReference type="Proteomes" id="UP000298030"/>
    </source>
</evidence>
<organism evidence="2 3">
    <name type="scientific">Coprinellus micaceus</name>
    <name type="common">Glistening ink-cap mushroom</name>
    <name type="synonym">Coprinus micaceus</name>
    <dbReference type="NCBI Taxonomy" id="71717"/>
    <lineage>
        <taxon>Eukaryota</taxon>
        <taxon>Fungi</taxon>
        <taxon>Dikarya</taxon>
        <taxon>Basidiomycota</taxon>
        <taxon>Agaricomycotina</taxon>
        <taxon>Agaricomycetes</taxon>
        <taxon>Agaricomycetidae</taxon>
        <taxon>Agaricales</taxon>
        <taxon>Agaricineae</taxon>
        <taxon>Psathyrellaceae</taxon>
        <taxon>Coprinellus</taxon>
    </lineage>
</organism>
<evidence type="ECO:0000313" key="2">
    <source>
        <dbReference type="EMBL" id="TEB20777.1"/>
    </source>
</evidence>
<dbReference type="AlphaFoldDB" id="A0A4Y7SGG7"/>
<feature type="compositionally biased region" description="Low complexity" evidence="1">
    <location>
        <begin position="61"/>
        <end position="71"/>
    </location>
</feature>
<dbReference type="Proteomes" id="UP000298030">
    <property type="component" value="Unassembled WGS sequence"/>
</dbReference>
<sequence length="644" mass="72336">MRPSSLTLLGLIQSKLHRMQDSERQAGHREGHLASAASDYGASNSSSLPSASEEDGETNGTPISPSSTTQQPASQLVLPTELWQVIFLYAVTRPKNLWNRKKQVRHKHEQESIFFGVDQLFVIRMVCQLWNALALATPELWSAILDPHMGKSVFSLCVERSGEGRGLRICTDRSSHSSLFLPPSRWDAIRGRMDRTVELCLALNNQSYRYSYLESLTRVLEEAAPELERLALCCTADIRSTLFDNSAFNLRELTLINCMIPPQSCYVNLAALHIEFKDPLSFGTALKLAHVAEWLSLCVTLPALGGLRLIGVQWENARLPENPSLPPSLGDFAFSGDLASCQWMSGFSLPMSCNIDLGVDMRGTSWDAEIILRDVVRWTGASLDPNATLTSIDIAVKHSFPRQSCVVRRASKVQRIVVSVMSTSGRHQTSLKSVFSGLSRVIVPGSPLPCSSSTLVGPETWLQFDIESVRPEYGVGPYNEVLGRFLGSLDGLENVHIRNFSKRFAEHRDEFVPTGEFNPYEALGLFYQEKGNYLLFPRLRRVRFSGFHESQDNRLLEIAQFLCRRETRPVKPGRRHVVEVLELILREECKKRGGTARSVVLERGVDFDGYVRNVRRSQEEEELMFRKKVKGQLANAYALSRSFV</sequence>
<evidence type="ECO:0000256" key="1">
    <source>
        <dbReference type="SAM" id="MobiDB-lite"/>
    </source>
</evidence>
<protein>
    <recommendedName>
        <fullName evidence="4">F-box domain-containing protein</fullName>
    </recommendedName>
</protein>
<name>A0A4Y7SGG7_COPMI</name>
<feature type="compositionally biased region" description="Basic and acidic residues" evidence="1">
    <location>
        <begin position="18"/>
        <end position="32"/>
    </location>
</feature>
<feature type="region of interest" description="Disordered" evidence="1">
    <location>
        <begin position="18"/>
        <end position="71"/>
    </location>
</feature>
<dbReference type="EMBL" id="QPFP01000132">
    <property type="protein sequence ID" value="TEB20777.1"/>
    <property type="molecule type" value="Genomic_DNA"/>
</dbReference>
<accession>A0A4Y7SGG7</accession>
<evidence type="ECO:0008006" key="4">
    <source>
        <dbReference type="Google" id="ProtNLM"/>
    </source>
</evidence>
<gene>
    <name evidence="2" type="ORF">FA13DRAFT_1800680</name>
</gene>
<keyword evidence="3" id="KW-1185">Reference proteome</keyword>
<comment type="caution">
    <text evidence="2">The sequence shown here is derived from an EMBL/GenBank/DDBJ whole genome shotgun (WGS) entry which is preliminary data.</text>
</comment>
<reference evidence="2 3" key="1">
    <citation type="journal article" date="2019" name="Nat. Ecol. Evol.">
        <title>Megaphylogeny resolves global patterns of mushroom evolution.</title>
        <authorList>
            <person name="Varga T."/>
            <person name="Krizsan K."/>
            <person name="Foldi C."/>
            <person name="Dima B."/>
            <person name="Sanchez-Garcia M."/>
            <person name="Sanchez-Ramirez S."/>
            <person name="Szollosi G.J."/>
            <person name="Szarkandi J.G."/>
            <person name="Papp V."/>
            <person name="Albert L."/>
            <person name="Andreopoulos W."/>
            <person name="Angelini C."/>
            <person name="Antonin V."/>
            <person name="Barry K.W."/>
            <person name="Bougher N.L."/>
            <person name="Buchanan P."/>
            <person name="Buyck B."/>
            <person name="Bense V."/>
            <person name="Catcheside P."/>
            <person name="Chovatia M."/>
            <person name="Cooper J."/>
            <person name="Damon W."/>
            <person name="Desjardin D."/>
            <person name="Finy P."/>
            <person name="Geml J."/>
            <person name="Haridas S."/>
            <person name="Hughes K."/>
            <person name="Justo A."/>
            <person name="Karasinski D."/>
            <person name="Kautmanova I."/>
            <person name="Kiss B."/>
            <person name="Kocsube S."/>
            <person name="Kotiranta H."/>
            <person name="LaButti K.M."/>
            <person name="Lechner B.E."/>
            <person name="Liimatainen K."/>
            <person name="Lipzen A."/>
            <person name="Lukacs Z."/>
            <person name="Mihaltcheva S."/>
            <person name="Morgado L.N."/>
            <person name="Niskanen T."/>
            <person name="Noordeloos M.E."/>
            <person name="Ohm R.A."/>
            <person name="Ortiz-Santana B."/>
            <person name="Ovrebo C."/>
            <person name="Racz N."/>
            <person name="Riley R."/>
            <person name="Savchenko A."/>
            <person name="Shiryaev A."/>
            <person name="Soop K."/>
            <person name="Spirin V."/>
            <person name="Szebenyi C."/>
            <person name="Tomsovsky M."/>
            <person name="Tulloss R.E."/>
            <person name="Uehling J."/>
            <person name="Grigoriev I.V."/>
            <person name="Vagvolgyi C."/>
            <person name="Papp T."/>
            <person name="Martin F.M."/>
            <person name="Miettinen O."/>
            <person name="Hibbett D.S."/>
            <person name="Nagy L.G."/>
        </authorList>
    </citation>
    <scope>NUCLEOTIDE SEQUENCE [LARGE SCALE GENOMIC DNA]</scope>
    <source>
        <strain evidence="2 3">FP101781</strain>
    </source>
</reference>